<dbReference type="Proteomes" id="UP000724672">
    <property type="component" value="Unassembled WGS sequence"/>
</dbReference>
<reference evidence="2" key="1">
    <citation type="submission" date="2019-12" db="EMBL/GenBank/DDBJ databases">
        <title>Clostridiaceae gen. nov. sp. nov., isolated from sediment in Xinjiang, China.</title>
        <authorList>
            <person name="Zhang R."/>
        </authorList>
    </citation>
    <scope>NUCLEOTIDE SEQUENCE</scope>
    <source>
        <strain evidence="2">D2Q-11</strain>
    </source>
</reference>
<accession>A0A942V161</accession>
<keyword evidence="1" id="KW-0812">Transmembrane</keyword>
<dbReference type="AlphaFoldDB" id="A0A942V161"/>
<evidence type="ECO:0000313" key="2">
    <source>
        <dbReference type="EMBL" id="MBS4538127.1"/>
    </source>
</evidence>
<feature type="transmembrane region" description="Helical" evidence="1">
    <location>
        <begin position="58"/>
        <end position="76"/>
    </location>
</feature>
<organism evidence="2 3">
    <name type="scientific">Anaeromonas frigoriresistens</name>
    <dbReference type="NCBI Taxonomy" id="2683708"/>
    <lineage>
        <taxon>Bacteria</taxon>
        <taxon>Bacillati</taxon>
        <taxon>Bacillota</taxon>
        <taxon>Tissierellia</taxon>
        <taxon>Tissierellales</taxon>
        <taxon>Thermohalobacteraceae</taxon>
        <taxon>Anaeromonas</taxon>
    </lineage>
</organism>
<feature type="transmembrane region" description="Helical" evidence="1">
    <location>
        <begin position="82"/>
        <end position="99"/>
    </location>
</feature>
<proteinExistence type="predicted"/>
<evidence type="ECO:0000313" key="3">
    <source>
        <dbReference type="Proteomes" id="UP000724672"/>
    </source>
</evidence>
<dbReference type="Pfam" id="PF17248">
    <property type="entry name" value="DUF5317"/>
    <property type="match status" value="1"/>
</dbReference>
<sequence length="193" mass="21962">MIWMFLIFAIIVGWLKGGKLRRLGNLDFRYLWMFIVALLLQYLIILFGGQDIKFISDYFTEIYIASYILLFIGIIINIKNRPLLIILVGSVLNFFVFIMNDGNIPVSLEGLKLAGMNEVVEIIQSGQLKLYTSLTETTKYGHLGQVISIHESFPFPQVFSIGDFIIGLGLFIFIESAMTSKGLDRRVDFGFGR</sequence>
<comment type="caution">
    <text evidence="2">The sequence shown here is derived from an EMBL/GenBank/DDBJ whole genome shotgun (WGS) entry which is preliminary data.</text>
</comment>
<keyword evidence="1" id="KW-0472">Membrane</keyword>
<keyword evidence="3" id="KW-1185">Reference proteome</keyword>
<protein>
    <submittedName>
        <fullName evidence="2">DUF5317 domain-containing protein</fullName>
    </submittedName>
</protein>
<evidence type="ECO:0000256" key="1">
    <source>
        <dbReference type="SAM" id="Phobius"/>
    </source>
</evidence>
<feature type="transmembrane region" description="Helical" evidence="1">
    <location>
        <begin position="30"/>
        <end position="49"/>
    </location>
</feature>
<dbReference type="RefSeq" id="WP_203366047.1">
    <property type="nucleotide sequence ID" value="NZ_WSFT01000028.1"/>
</dbReference>
<dbReference type="EMBL" id="WSFT01000028">
    <property type="protein sequence ID" value="MBS4538127.1"/>
    <property type="molecule type" value="Genomic_DNA"/>
</dbReference>
<name>A0A942V161_9FIRM</name>
<dbReference type="InterPro" id="IPR035168">
    <property type="entry name" value="DUF5317"/>
</dbReference>
<keyword evidence="1" id="KW-1133">Transmembrane helix</keyword>
<gene>
    <name evidence="2" type="ORF">GOQ27_06615</name>
</gene>